<evidence type="ECO:0000313" key="2">
    <source>
        <dbReference type="Proteomes" id="UP000538292"/>
    </source>
</evidence>
<keyword evidence="2" id="KW-1185">Reference proteome</keyword>
<dbReference type="AlphaFoldDB" id="A0A7W2ARV9"/>
<organism evidence="1 2">
    <name type="scientific">Thermoactinomyces mirandus</name>
    <dbReference type="NCBI Taxonomy" id="2756294"/>
    <lineage>
        <taxon>Bacteria</taxon>
        <taxon>Bacillati</taxon>
        <taxon>Bacillota</taxon>
        <taxon>Bacilli</taxon>
        <taxon>Bacillales</taxon>
        <taxon>Thermoactinomycetaceae</taxon>
        <taxon>Thermoactinomyces</taxon>
    </lineage>
</organism>
<dbReference type="EMBL" id="JACEOL010000023">
    <property type="protein sequence ID" value="MBA4602030.1"/>
    <property type="molecule type" value="Genomic_DNA"/>
</dbReference>
<name>A0A7W2ARV9_9BACL</name>
<dbReference type="RefSeq" id="WP_181739143.1">
    <property type="nucleotide sequence ID" value="NZ_JACEOL010000023.1"/>
</dbReference>
<reference evidence="1 2" key="1">
    <citation type="submission" date="2020-07" db="EMBL/GenBank/DDBJ databases">
        <title>Thermoactinomyces phylogeny.</title>
        <authorList>
            <person name="Dunlap C."/>
        </authorList>
    </citation>
    <scope>NUCLEOTIDE SEQUENCE [LARGE SCALE GENOMIC DNA]</scope>
    <source>
        <strain evidence="1 2">AMNI-1</strain>
    </source>
</reference>
<gene>
    <name evidence="1" type="ORF">H2C83_06805</name>
</gene>
<comment type="caution">
    <text evidence="1">The sequence shown here is derived from an EMBL/GenBank/DDBJ whole genome shotgun (WGS) entry which is preliminary data.</text>
</comment>
<sequence length="69" mass="8131">MRKRMPGKWFCRSPGTRRDPVVWIVPFSRYEPVGQMMVKPVMARKGEQQVVPVIVLKKRSIWSGLSFRK</sequence>
<proteinExistence type="predicted"/>
<accession>A0A7W2ARV9</accession>
<evidence type="ECO:0000313" key="1">
    <source>
        <dbReference type="EMBL" id="MBA4602030.1"/>
    </source>
</evidence>
<dbReference type="Proteomes" id="UP000538292">
    <property type="component" value="Unassembled WGS sequence"/>
</dbReference>
<protein>
    <submittedName>
        <fullName evidence="1">Uncharacterized protein</fullName>
    </submittedName>
</protein>